<dbReference type="SFLD" id="SFLDS00003">
    <property type="entry name" value="Haloacid_Dehalogenase"/>
    <property type="match status" value="1"/>
</dbReference>
<organism evidence="1 2">
    <name type="scientific">Cyclobacterium qasimii M12-11B</name>
    <dbReference type="NCBI Taxonomy" id="641524"/>
    <lineage>
        <taxon>Bacteria</taxon>
        <taxon>Pseudomonadati</taxon>
        <taxon>Bacteroidota</taxon>
        <taxon>Cytophagia</taxon>
        <taxon>Cytophagales</taxon>
        <taxon>Cyclobacteriaceae</taxon>
        <taxon>Cyclobacterium</taxon>
    </lineage>
</organism>
<comment type="caution">
    <text evidence="1">The sequence shown here is derived from an EMBL/GenBank/DDBJ whole genome shotgun (WGS) entry which is preliminary data.</text>
</comment>
<dbReference type="GO" id="GO:0016791">
    <property type="term" value="F:phosphatase activity"/>
    <property type="evidence" value="ECO:0007669"/>
    <property type="project" value="UniProtKB-ARBA"/>
</dbReference>
<protein>
    <submittedName>
        <fullName evidence="1">Hydrolase (HAD superfamily)</fullName>
    </submittedName>
</protein>
<reference evidence="1 2" key="1">
    <citation type="journal article" date="2013" name="Genome Announc.">
        <title>Draft Genome Sequence of Cyclobacterium qasimii Strain M12-11BT, Isolated from Arctic Marine Sediment.</title>
        <authorList>
            <person name="Shivaji S."/>
            <person name="Ara S."/>
            <person name="Singh A."/>
            <person name="Kumar Pinnaka A."/>
        </authorList>
    </citation>
    <scope>NUCLEOTIDE SEQUENCE [LARGE SCALE GENOMIC DNA]</scope>
    <source>
        <strain evidence="1 2">M12-11B</strain>
    </source>
</reference>
<dbReference type="PANTHER" id="PTHR10000:SF8">
    <property type="entry name" value="HAD SUPERFAMILY HYDROLASE-LIKE, TYPE 3"/>
    <property type="match status" value="1"/>
</dbReference>
<proteinExistence type="predicted"/>
<sequence length="281" mass="31494">MIIFGQTFLKMKISAICTDIDGTLLDKNRQLSARTLDVFAALPSDFPIILASSRMPSAMAHLLEEFKRIDNPLICYNGGFVIRSKNKDYQQVDSTYISTETCREIFQLTGQTKVHVSLYSGDNWYAPTRDKWTIKEEMVTKVQATLDHHHAVIGNWEENRRGAHKVMCMGNADEIQWLYDKLIETQGTSLHLYRSKDTYIEIAPKAISKASALKQVLAELAIPMSEALAFGDNYNDISLIEEVGYGVAVANARDEVKAVAKEITATNIEDGVAKTIEKLLL</sequence>
<dbReference type="Proteomes" id="UP000014974">
    <property type="component" value="Unassembled WGS sequence"/>
</dbReference>
<dbReference type="eggNOG" id="COG0561">
    <property type="taxonomic scope" value="Bacteria"/>
</dbReference>
<dbReference type="Gene3D" id="3.30.1240.10">
    <property type="match status" value="1"/>
</dbReference>
<dbReference type="SUPFAM" id="SSF56784">
    <property type="entry name" value="HAD-like"/>
    <property type="match status" value="1"/>
</dbReference>
<dbReference type="PANTHER" id="PTHR10000">
    <property type="entry name" value="PHOSPHOSERINE PHOSPHATASE"/>
    <property type="match status" value="1"/>
</dbReference>
<dbReference type="NCBIfam" id="TIGR01484">
    <property type="entry name" value="HAD-SF-IIB"/>
    <property type="match status" value="1"/>
</dbReference>
<dbReference type="AlphaFoldDB" id="S7WY16"/>
<gene>
    <name evidence="1" type="ORF">ADICYQ_2224</name>
</gene>
<name>S7WY16_9BACT</name>
<dbReference type="CDD" id="cd07516">
    <property type="entry name" value="HAD_Pase"/>
    <property type="match status" value="1"/>
</dbReference>
<dbReference type="InterPro" id="IPR006379">
    <property type="entry name" value="HAD-SF_hydro_IIB"/>
</dbReference>
<dbReference type="Pfam" id="PF08282">
    <property type="entry name" value="Hydrolase_3"/>
    <property type="match status" value="1"/>
</dbReference>
<dbReference type="Gene3D" id="3.40.50.1000">
    <property type="entry name" value="HAD superfamily/HAD-like"/>
    <property type="match status" value="1"/>
</dbReference>
<evidence type="ECO:0000313" key="1">
    <source>
        <dbReference type="EMBL" id="EPR68838.1"/>
    </source>
</evidence>
<evidence type="ECO:0000313" key="2">
    <source>
        <dbReference type="Proteomes" id="UP000014974"/>
    </source>
</evidence>
<dbReference type="NCBIfam" id="TIGR00099">
    <property type="entry name" value="Cof-subfamily"/>
    <property type="match status" value="1"/>
</dbReference>
<accession>S7WY16</accession>
<dbReference type="GO" id="GO:0000287">
    <property type="term" value="F:magnesium ion binding"/>
    <property type="evidence" value="ECO:0007669"/>
    <property type="project" value="TreeGrafter"/>
</dbReference>
<dbReference type="EMBL" id="ATNM01000091">
    <property type="protein sequence ID" value="EPR68838.1"/>
    <property type="molecule type" value="Genomic_DNA"/>
</dbReference>
<dbReference type="STRING" id="641524.ADICYQ_2224"/>
<dbReference type="InterPro" id="IPR000150">
    <property type="entry name" value="Cof"/>
</dbReference>
<dbReference type="GO" id="GO:0005829">
    <property type="term" value="C:cytosol"/>
    <property type="evidence" value="ECO:0007669"/>
    <property type="project" value="TreeGrafter"/>
</dbReference>
<keyword evidence="1" id="KW-0378">Hydrolase</keyword>
<dbReference type="InterPro" id="IPR036412">
    <property type="entry name" value="HAD-like_sf"/>
</dbReference>
<dbReference type="SFLD" id="SFLDG01140">
    <property type="entry name" value="C2.B:_Phosphomannomutase_and_P"/>
    <property type="match status" value="1"/>
</dbReference>
<dbReference type="InterPro" id="IPR023214">
    <property type="entry name" value="HAD_sf"/>
</dbReference>